<dbReference type="Pfam" id="PF07228">
    <property type="entry name" value="SpoIIE"/>
    <property type="match status" value="1"/>
</dbReference>
<evidence type="ECO:0000313" key="4">
    <source>
        <dbReference type="EMBL" id="SEG84572.1"/>
    </source>
</evidence>
<dbReference type="InterPro" id="IPR013656">
    <property type="entry name" value="PAS_4"/>
</dbReference>
<dbReference type="InterPro" id="IPR001932">
    <property type="entry name" value="PPM-type_phosphatase-like_dom"/>
</dbReference>
<dbReference type="SUPFAM" id="SSF55785">
    <property type="entry name" value="PYP-like sensor domain (PAS domain)"/>
    <property type="match status" value="2"/>
</dbReference>
<dbReference type="InterPro" id="IPR000014">
    <property type="entry name" value="PAS"/>
</dbReference>
<dbReference type="CDD" id="cd00130">
    <property type="entry name" value="PAS"/>
    <property type="match status" value="2"/>
</dbReference>
<feature type="region of interest" description="Disordered" evidence="2">
    <location>
        <begin position="283"/>
        <end position="321"/>
    </location>
</feature>
<dbReference type="Pfam" id="PF08448">
    <property type="entry name" value="PAS_4"/>
    <property type="match status" value="1"/>
</dbReference>
<evidence type="ECO:0000256" key="2">
    <source>
        <dbReference type="SAM" id="MobiDB-lite"/>
    </source>
</evidence>
<dbReference type="Gene3D" id="3.60.40.10">
    <property type="entry name" value="PPM-type phosphatase domain"/>
    <property type="match status" value="1"/>
</dbReference>
<dbReference type="SUPFAM" id="SSF55874">
    <property type="entry name" value="ATPase domain of HSP90 chaperone/DNA topoisomerase II/histidine kinase"/>
    <property type="match status" value="1"/>
</dbReference>
<dbReference type="InterPro" id="IPR029016">
    <property type="entry name" value="GAF-like_dom_sf"/>
</dbReference>
<evidence type="ECO:0000259" key="3">
    <source>
        <dbReference type="SMART" id="SM00331"/>
    </source>
</evidence>
<dbReference type="Proteomes" id="UP000236754">
    <property type="component" value="Unassembled WGS sequence"/>
</dbReference>
<dbReference type="PANTHER" id="PTHR43156">
    <property type="entry name" value="STAGE II SPORULATION PROTEIN E-RELATED"/>
    <property type="match status" value="1"/>
</dbReference>
<proteinExistence type="predicted"/>
<dbReference type="Gene3D" id="3.30.565.10">
    <property type="entry name" value="Histidine kinase-like ATPase, C-terminal domain"/>
    <property type="match status" value="1"/>
</dbReference>
<dbReference type="InterPro" id="IPR052016">
    <property type="entry name" value="Bact_Sigma-Reg"/>
</dbReference>
<dbReference type="InterPro" id="IPR036890">
    <property type="entry name" value="HATPase_C_sf"/>
</dbReference>
<feature type="compositionally biased region" description="Low complexity" evidence="2">
    <location>
        <begin position="292"/>
        <end position="306"/>
    </location>
</feature>
<dbReference type="InterPro" id="IPR035965">
    <property type="entry name" value="PAS-like_dom_sf"/>
</dbReference>
<sequence>MGSLYGGPDQAPDGAVAAVVDSDGTFTAWSGEAELLLGRPAGEVVGSRVGALLAHAGDWQVLLADGGGKVRLLDGSGRPVEAYLGITDLGSPLAEGGRWLVLIHRAAAVENLRVDEALVRALLKESRPGLIVYDMELTIRRAAASLGDVTGRRLPDIYDPRDAAALEERLREVARTGTAMIGWEHSMRRSGAPGGRTALSFSAFRMTAKDGRPIGVASVCRDVTELHRSRLGMDLLHRAVTAAAAPLDATRTAEALVDVLVPDFASWAAVDLVEEVFEGAEMPGPDEPWPTRQRQAAGAQAPGRAGVDPGRRGRAIGRAPDTPRMRRLRGGEAFLLNDLPLPDHDVGVRARHLRAVFPPDARSAIVAPLAGGEGLLGVLSLSRAESEAPFDEEDLALITELTPSAALNISNGWQFAREHRAVLTLQRSLLPPSRDRTAAAEVAGTYVSAAAETGVGGDWYDTVPLSSFRSAFVVGDVVGRGLRAAATMGRLRTAVQSFADLDLDPGELLARLDDLVSRQSAEREATTGGGPEDTAGATCLYAVYDPVSRLCNLASAGHPPPALVRPDGSVSFVDLDPGPPLGVGGMPFETAEFTVEPGSVLAFYTDGLVTQGGRDIEDGMRALLRRLGEAQRPDVPLRELGRDVAALLPARPTDDAALLLARTREVTPVDTTFWELPADDRAPAEARRLAAGQLSAWGADDLAFYVEIVISELVTNAVRYGGGPIGLRLIRGDVLVCEVTDTSNTQPRMRRAQSTDEGGRGLFIVAQLVRRWGSRYGRSGKTIWAELLLPPAGAAT</sequence>
<gene>
    <name evidence="4" type="ORF">SAMN05216223_11597</name>
</gene>
<evidence type="ECO:0000313" key="5">
    <source>
        <dbReference type="Proteomes" id="UP000236754"/>
    </source>
</evidence>
<dbReference type="OrthoDB" id="118142at2"/>
<dbReference type="InterPro" id="IPR036457">
    <property type="entry name" value="PPM-type-like_dom_sf"/>
</dbReference>
<accession>A0A1H6DHF3</accession>
<dbReference type="SMART" id="SM00331">
    <property type="entry name" value="PP2C_SIG"/>
    <property type="match status" value="1"/>
</dbReference>
<dbReference type="SUPFAM" id="SSF81606">
    <property type="entry name" value="PP2C-like"/>
    <property type="match status" value="1"/>
</dbReference>
<dbReference type="AlphaFoldDB" id="A0A1H6DHF3"/>
<feature type="domain" description="PPM-type phosphatase" evidence="3">
    <location>
        <begin position="442"/>
        <end position="663"/>
    </location>
</feature>
<dbReference type="InterPro" id="IPR003594">
    <property type="entry name" value="HATPase_dom"/>
</dbReference>
<keyword evidence="1" id="KW-0378">Hydrolase</keyword>
<dbReference type="Gene3D" id="3.30.450.20">
    <property type="entry name" value="PAS domain"/>
    <property type="match status" value="1"/>
</dbReference>
<dbReference type="Gene3D" id="3.30.450.40">
    <property type="match status" value="1"/>
</dbReference>
<evidence type="ECO:0000256" key="1">
    <source>
        <dbReference type="ARBA" id="ARBA00022801"/>
    </source>
</evidence>
<dbReference type="RefSeq" id="WP_160145131.1">
    <property type="nucleotide sequence ID" value="NZ_FNVU01000015.1"/>
</dbReference>
<dbReference type="InterPro" id="IPR003018">
    <property type="entry name" value="GAF"/>
</dbReference>
<keyword evidence="5" id="KW-1185">Reference proteome</keyword>
<dbReference type="Pfam" id="PF13581">
    <property type="entry name" value="HATPase_c_2"/>
    <property type="match status" value="1"/>
</dbReference>
<dbReference type="CDD" id="cd16936">
    <property type="entry name" value="HATPase_RsbW-like"/>
    <property type="match status" value="1"/>
</dbReference>
<organism evidence="4 5">
    <name type="scientific">Actinacidiphila yanglinensis</name>
    <dbReference type="NCBI Taxonomy" id="310779"/>
    <lineage>
        <taxon>Bacteria</taxon>
        <taxon>Bacillati</taxon>
        <taxon>Actinomycetota</taxon>
        <taxon>Actinomycetes</taxon>
        <taxon>Kitasatosporales</taxon>
        <taxon>Streptomycetaceae</taxon>
        <taxon>Actinacidiphila</taxon>
    </lineage>
</organism>
<dbReference type="GO" id="GO:0016791">
    <property type="term" value="F:phosphatase activity"/>
    <property type="evidence" value="ECO:0007669"/>
    <property type="project" value="TreeGrafter"/>
</dbReference>
<dbReference type="SUPFAM" id="SSF55781">
    <property type="entry name" value="GAF domain-like"/>
    <property type="match status" value="1"/>
</dbReference>
<dbReference type="EMBL" id="FNVU01000015">
    <property type="protein sequence ID" value="SEG84572.1"/>
    <property type="molecule type" value="Genomic_DNA"/>
</dbReference>
<protein>
    <submittedName>
        <fullName evidence="4">Serine phosphatase RsbU, regulator of sigma subunit</fullName>
    </submittedName>
</protein>
<dbReference type="PANTHER" id="PTHR43156:SF2">
    <property type="entry name" value="STAGE II SPORULATION PROTEIN E"/>
    <property type="match status" value="1"/>
</dbReference>
<dbReference type="Pfam" id="PF01590">
    <property type="entry name" value="GAF"/>
    <property type="match status" value="1"/>
</dbReference>
<name>A0A1H6DHF3_9ACTN</name>
<dbReference type="FunFam" id="3.30.565.10:FF:000028">
    <property type="entry name" value="PAS sensor protein"/>
    <property type="match status" value="1"/>
</dbReference>
<reference evidence="4 5" key="1">
    <citation type="submission" date="2016-10" db="EMBL/GenBank/DDBJ databases">
        <authorList>
            <person name="de Groot N.N."/>
        </authorList>
    </citation>
    <scope>NUCLEOTIDE SEQUENCE [LARGE SCALE GENOMIC DNA]</scope>
    <source>
        <strain evidence="4 5">CGMCC 4.2023</strain>
    </source>
</reference>